<dbReference type="GO" id="GO:0015031">
    <property type="term" value="P:protein transport"/>
    <property type="evidence" value="ECO:0007669"/>
    <property type="project" value="InterPro"/>
</dbReference>
<dbReference type="PANTHER" id="PTHR12961:SF0">
    <property type="entry name" value="CONSERVED OLIGOMERIC GOLGI COMPLEX SUBUNIT 2"/>
    <property type="match status" value="1"/>
</dbReference>
<proteinExistence type="predicted"/>
<dbReference type="OrthoDB" id="332281at2759"/>
<dbReference type="EMBL" id="NEVH01010582">
    <property type="protein sequence ID" value="PNF32230.1"/>
    <property type="molecule type" value="Genomic_DNA"/>
</dbReference>
<dbReference type="Pfam" id="PF12022">
    <property type="entry name" value="COG2_C"/>
    <property type="match status" value="1"/>
</dbReference>
<dbReference type="Proteomes" id="UP000235965">
    <property type="component" value="Unassembled WGS sequence"/>
</dbReference>
<gene>
    <name evidence="2" type="ORF">B7P43_G17838</name>
</gene>
<feature type="domain" description="COG complex component COG2 C-terminal" evidence="1">
    <location>
        <begin position="2"/>
        <end position="237"/>
    </location>
</feature>
<accession>A0A2J7QUI0</accession>
<sequence>MCSRFWKLNLQILARYYTWVGEALEQKWPSESSVPNAVRNDTSRLARLQFLVHLYTDVEKLVARLPGLLNSVTMKLQNLSQQGQQLLKSCLKESEEQLLTRLPLITQFILGEISSQSLPHLRQVSDIPRLFRRTNREMPTKPCSYVTQVLALPLAFYSAQRSVVNKELLEQWLTLTFAAITQQFFSCVDDVLTSVQKTEESLRRLKKIRDRSAATSSSEARGLGDDDKIRQQLLLDVCSYCEGVDTVGIARTNVDKLEELLSLVETARAKNDSAK</sequence>
<keyword evidence="3" id="KW-1185">Reference proteome</keyword>
<evidence type="ECO:0000313" key="2">
    <source>
        <dbReference type="EMBL" id="PNF32230.1"/>
    </source>
</evidence>
<dbReference type="GO" id="GO:0006891">
    <property type="term" value="P:intra-Golgi vesicle-mediated transport"/>
    <property type="evidence" value="ECO:0007669"/>
    <property type="project" value="TreeGrafter"/>
</dbReference>
<dbReference type="AlphaFoldDB" id="A0A2J7QUI0"/>
<dbReference type="InterPro" id="IPR009316">
    <property type="entry name" value="COG2"/>
</dbReference>
<comment type="caution">
    <text evidence="2">The sequence shown here is derived from an EMBL/GenBank/DDBJ whole genome shotgun (WGS) entry which is preliminary data.</text>
</comment>
<dbReference type="PANTHER" id="PTHR12961">
    <property type="entry name" value="CONSERVED OLIGOMERIC GOLGI COMPLEX COMPONENT 2"/>
    <property type="match status" value="1"/>
</dbReference>
<evidence type="ECO:0000259" key="1">
    <source>
        <dbReference type="Pfam" id="PF12022"/>
    </source>
</evidence>
<name>A0A2J7QUI0_9NEOP</name>
<reference evidence="2 3" key="1">
    <citation type="submission" date="2017-12" db="EMBL/GenBank/DDBJ databases">
        <title>Hemimetabolous genomes reveal molecular basis of termite eusociality.</title>
        <authorList>
            <person name="Harrison M.C."/>
            <person name="Jongepier E."/>
            <person name="Robertson H.M."/>
            <person name="Arning N."/>
            <person name="Bitard-Feildel T."/>
            <person name="Chao H."/>
            <person name="Childers C.P."/>
            <person name="Dinh H."/>
            <person name="Doddapaneni H."/>
            <person name="Dugan S."/>
            <person name="Gowin J."/>
            <person name="Greiner C."/>
            <person name="Han Y."/>
            <person name="Hu H."/>
            <person name="Hughes D.S.T."/>
            <person name="Huylmans A.-K."/>
            <person name="Kemena C."/>
            <person name="Kremer L.P.M."/>
            <person name="Lee S.L."/>
            <person name="Lopez-Ezquerra A."/>
            <person name="Mallet L."/>
            <person name="Monroy-Kuhn J.M."/>
            <person name="Moser A."/>
            <person name="Murali S.C."/>
            <person name="Muzny D.M."/>
            <person name="Otani S."/>
            <person name="Piulachs M.-D."/>
            <person name="Poelchau M."/>
            <person name="Qu J."/>
            <person name="Schaub F."/>
            <person name="Wada-Katsumata A."/>
            <person name="Worley K.C."/>
            <person name="Xie Q."/>
            <person name="Ylla G."/>
            <person name="Poulsen M."/>
            <person name="Gibbs R.A."/>
            <person name="Schal C."/>
            <person name="Richards S."/>
            <person name="Belles X."/>
            <person name="Korb J."/>
            <person name="Bornberg-Bauer E."/>
        </authorList>
    </citation>
    <scope>NUCLEOTIDE SEQUENCE [LARGE SCALE GENOMIC DNA]</scope>
    <source>
        <tissue evidence="2">Whole body</tissue>
    </source>
</reference>
<dbReference type="GO" id="GO:0016020">
    <property type="term" value="C:membrane"/>
    <property type="evidence" value="ECO:0007669"/>
    <property type="project" value="InterPro"/>
</dbReference>
<protein>
    <recommendedName>
        <fullName evidence="1">COG complex component COG2 C-terminal domain-containing protein</fullName>
    </recommendedName>
</protein>
<organism evidence="2 3">
    <name type="scientific">Cryptotermes secundus</name>
    <dbReference type="NCBI Taxonomy" id="105785"/>
    <lineage>
        <taxon>Eukaryota</taxon>
        <taxon>Metazoa</taxon>
        <taxon>Ecdysozoa</taxon>
        <taxon>Arthropoda</taxon>
        <taxon>Hexapoda</taxon>
        <taxon>Insecta</taxon>
        <taxon>Pterygota</taxon>
        <taxon>Neoptera</taxon>
        <taxon>Polyneoptera</taxon>
        <taxon>Dictyoptera</taxon>
        <taxon>Blattodea</taxon>
        <taxon>Blattoidea</taxon>
        <taxon>Termitoidae</taxon>
        <taxon>Kalotermitidae</taxon>
        <taxon>Cryptotermitinae</taxon>
        <taxon>Cryptotermes</taxon>
    </lineage>
</organism>
<dbReference type="GO" id="GO:0007030">
    <property type="term" value="P:Golgi organization"/>
    <property type="evidence" value="ECO:0007669"/>
    <property type="project" value="InterPro"/>
</dbReference>
<dbReference type="InterPro" id="IPR024603">
    <property type="entry name" value="COG_complex_COG2_C"/>
</dbReference>
<evidence type="ECO:0000313" key="3">
    <source>
        <dbReference type="Proteomes" id="UP000235965"/>
    </source>
</evidence>
<dbReference type="GO" id="GO:0017119">
    <property type="term" value="C:Golgi transport complex"/>
    <property type="evidence" value="ECO:0007669"/>
    <property type="project" value="TreeGrafter"/>
</dbReference>